<feature type="region of interest" description="Disordered" evidence="1">
    <location>
        <begin position="201"/>
        <end position="233"/>
    </location>
</feature>
<organism evidence="2 3">
    <name type="scientific">Dehalococcoides mccartyi</name>
    <dbReference type="NCBI Taxonomy" id="61435"/>
    <lineage>
        <taxon>Bacteria</taxon>
        <taxon>Bacillati</taxon>
        <taxon>Chloroflexota</taxon>
        <taxon>Dehalococcoidia</taxon>
        <taxon>Dehalococcoidales</taxon>
        <taxon>Dehalococcoidaceae</taxon>
        <taxon>Dehalococcoides</taxon>
    </lineage>
</organism>
<feature type="compositionally biased region" description="Basic and acidic residues" evidence="1">
    <location>
        <begin position="217"/>
        <end position="233"/>
    </location>
</feature>
<reference evidence="2 3" key="1">
    <citation type="journal article" date="2015" name="Sci. Rep.">
        <title>A comparative genomics and reductive dehalogenase gene transcription study of two chloroethene-respiring bacteria, Dehalococcoides mccartyi strains MB and 11a.</title>
        <authorList>
            <person name="Low A."/>
            <person name="Shen Z."/>
            <person name="Cheng D."/>
            <person name="Rogers M.J."/>
            <person name="Lee P.K."/>
            <person name="He J."/>
        </authorList>
    </citation>
    <scope>NUCLEOTIDE SEQUENCE [LARGE SCALE GENOMIC DNA]</scope>
    <source>
        <strain evidence="2 3">MB</strain>
    </source>
</reference>
<name>A0A0V8LXH0_9CHLR</name>
<dbReference type="PATRIC" id="fig|61435.5.peg.1706"/>
<evidence type="ECO:0000256" key="1">
    <source>
        <dbReference type="SAM" id="MobiDB-lite"/>
    </source>
</evidence>
<proteinExistence type="predicted"/>
<dbReference type="RefSeq" id="WP_058293003.1">
    <property type="nucleotide sequence ID" value="NZ_JGYD01000029.1"/>
</dbReference>
<evidence type="ECO:0000313" key="2">
    <source>
        <dbReference type="EMBL" id="KSV16144.1"/>
    </source>
</evidence>
<evidence type="ECO:0000313" key="3">
    <source>
        <dbReference type="Proteomes" id="UP000053577"/>
    </source>
</evidence>
<dbReference type="EMBL" id="JGYD01000029">
    <property type="protein sequence ID" value="KSV16144.1"/>
    <property type="molecule type" value="Genomic_DNA"/>
</dbReference>
<protein>
    <submittedName>
        <fullName evidence="2">Uncharacterized protein</fullName>
    </submittedName>
</protein>
<sequence>MSEEIAKIQKPESSKYADKKKLYVVPLVLGWKDAPPEYEAMLSRYWKEVSVQLSHLESRIGAVNYVFHESVDQSGAEGLEVLTNFSPVSKEMALRFLEKGAVIEATEDSELVRECLDWERFMLIGFTSQNVSKLVSEKFIQAVKSRYEFILGRISGTVKGNEAGVLFIREGNLMQFPADIEVFSIAPPVLDEIHRWLRERRDQIPADPEDEQIDSCFAEKDTEPPPAEDTKSN</sequence>
<comment type="caution">
    <text evidence="2">The sequence shown here is derived from an EMBL/GenBank/DDBJ whole genome shotgun (WGS) entry which is preliminary data.</text>
</comment>
<dbReference type="Proteomes" id="UP000053577">
    <property type="component" value="Unassembled WGS sequence"/>
</dbReference>
<accession>A0A0V8LXH0</accession>
<dbReference type="OrthoDB" id="9785619at2"/>
<dbReference type="AlphaFoldDB" id="A0A0V8LXH0"/>
<gene>
    <name evidence="2" type="ORF">DA01_08665</name>
</gene>